<dbReference type="EMBL" id="QVQW01000074">
    <property type="protein sequence ID" value="RKU41463.1"/>
    <property type="molecule type" value="Genomic_DNA"/>
</dbReference>
<dbReference type="InterPro" id="IPR052337">
    <property type="entry name" value="SAT4-like"/>
</dbReference>
<dbReference type="AlphaFoldDB" id="A0A420Y0L8"/>
<feature type="transmembrane region" description="Helical" evidence="7">
    <location>
        <begin position="114"/>
        <end position="135"/>
    </location>
</feature>
<keyword evidence="10" id="KW-1185">Reference proteome</keyword>
<dbReference type="Pfam" id="PF20684">
    <property type="entry name" value="Fung_rhodopsin"/>
    <property type="match status" value="1"/>
</dbReference>
<dbReference type="OrthoDB" id="2496787at2759"/>
<keyword evidence="2 7" id="KW-0812">Transmembrane</keyword>
<keyword evidence="4 7" id="KW-0472">Membrane</keyword>
<dbReference type="PANTHER" id="PTHR33048">
    <property type="entry name" value="PTH11-LIKE INTEGRAL MEMBRANE PROTEIN (AFU_ORTHOLOGUE AFUA_5G11245)"/>
    <property type="match status" value="1"/>
</dbReference>
<gene>
    <name evidence="9" type="ORF">DL546_003024</name>
</gene>
<accession>A0A420Y0L8</accession>
<protein>
    <recommendedName>
        <fullName evidence="8">Rhodopsin domain-containing protein</fullName>
    </recommendedName>
</protein>
<feature type="compositionally biased region" description="Low complexity" evidence="6">
    <location>
        <begin position="303"/>
        <end position="312"/>
    </location>
</feature>
<evidence type="ECO:0000256" key="7">
    <source>
        <dbReference type="SAM" id="Phobius"/>
    </source>
</evidence>
<dbReference type="GO" id="GO:0016020">
    <property type="term" value="C:membrane"/>
    <property type="evidence" value="ECO:0007669"/>
    <property type="project" value="UniProtKB-SubCell"/>
</dbReference>
<feature type="compositionally biased region" description="Basic and acidic residues" evidence="6">
    <location>
        <begin position="355"/>
        <end position="371"/>
    </location>
</feature>
<feature type="transmembrane region" description="Helical" evidence="7">
    <location>
        <begin position="33"/>
        <end position="54"/>
    </location>
</feature>
<feature type="transmembrane region" description="Helical" evidence="7">
    <location>
        <begin position="185"/>
        <end position="214"/>
    </location>
</feature>
<dbReference type="Proteomes" id="UP000275385">
    <property type="component" value="Unassembled WGS sequence"/>
</dbReference>
<feature type="compositionally biased region" description="Polar residues" evidence="6">
    <location>
        <begin position="373"/>
        <end position="383"/>
    </location>
</feature>
<evidence type="ECO:0000256" key="5">
    <source>
        <dbReference type="ARBA" id="ARBA00038359"/>
    </source>
</evidence>
<evidence type="ECO:0000256" key="1">
    <source>
        <dbReference type="ARBA" id="ARBA00004141"/>
    </source>
</evidence>
<feature type="transmembrane region" description="Helical" evidence="7">
    <location>
        <begin position="226"/>
        <end position="244"/>
    </location>
</feature>
<dbReference type="InterPro" id="IPR049326">
    <property type="entry name" value="Rhodopsin_dom_fungi"/>
</dbReference>
<evidence type="ECO:0000259" key="8">
    <source>
        <dbReference type="Pfam" id="PF20684"/>
    </source>
</evidence>
<proteinExistence type="inferred from homology"/>
<evidence type="ECO:0000256" key="3">
    <source>
        <dbReference type="ARBA" id="ARBA00022989"/>
    </source>
</evidence>
<evidence type="ECO:0000256" key="6">
    <source>
        <dbReference type="SAM" id="MobiDB-lite"/>
    </source>
</evidence>
<evidence type="ECO:0000256" key="4">
    <source>
        <dbReference type="ARBA" id="ARBA00023136"/>
    </source>
</evidence>
<organism evidence="9 10">
    <name type="scientific">Coniochaeta pulveracea</name>
    <dbReference type="NCBI Taxonomy" id="177199"/>
    <lineage>
        <taxon>Eukaryota</taxon>
        <taxon>Fungi</taxon>
        <taxon>Dikarya</taxon>
        <taxon>Ascomycota</taxon>
        <taxon>Pezizomycotina</taxon>
        <taxon>Sordariomycetes</taxon>
        <taxon>Sordariomycetidae</taxon>
        <taxon>Coniochaetales</taxon>
        <taxon>Coniochaetaceae</taxon>
        <taxon>Coniochaeta</taxon>
    </lineage>
</organism>
<dbReference type="STRING" id="177199.A0A420Y0L8"/>
<reference evidence="9 10" key="1">
    <citation type="submission" date="2018-08" db="EMBL/GenBank/DDBJ databases">
        <title>Draft genome of the lignicolous fungus Coniochaeta pulveracea.</title>
        <authorList>
            <person name="Borstlap C.J."/>
            <person name="De Witt R.N."/>
            <person name="Botha A."/>
            <person name="Volschenk H."/>
        </authorList>
    </citation>
    <scope>NUCLEOTIDE SEQUENCE [LARGE SCALE GENOMIC DNA]</scope>
    <source>
        <strain evidence="9 10">CAB683</strain>
    </source>
</reference>
<feature type="region of interest" description="Disordered" evidence="6">
    <location>
        <begin position="303"/>
        <end position="330"/>
    </location>
</feature>
<feature type="transmembrane region" description="Helical" evidence="7">
    <location>
        <begin position="142"/>
        <end position="165"/>
    </location>
</feature>
<name>A0A420Y0L8_9PEZI</name>
<sequence>MANCKLLDQLQMKKYSTHTCQVPGRDRRSLVRITAIVFGILGLLAYALRCFARLTVAAQQWGISDWFITLAVMVMIPLQVLSIPLANHGLGLDMWNVSTDNITSILYLYYWDEMIYITSLSLTKISILCFYLKVFPGRQFRYIVYFLIFANATYIVSFDFLLAFQCNPIAGAWLSWDGAFQSKCISINVLGWTAAAVNILLDVAVIALPLPELFRLSMSLRKKIQIILMFAVGFFVTFVSIIRLRSLVEFGNTQNVTQDYVEVGYWSTIEVPVGVICACMPAVRSLFSLVFPKVFSTSRRGYGSSFGSRGPSVMLSSQTKGGGSKLGSLGSKLDNLDPTKSIKIKQEWTVVSSDVGRERYPSDEELVRPPRDSGQSAQTAHAI</sequence>
<comment type="similarity">
    <text evidence="5">Belongs to the SAT4 family.</text>
</comment>
<evidence type="ECO:0000313" key="10">
    <source>
        <dbReference type="Proteomes" id="UP000275385"/>
    </source>
</evidence>
<evidence type="ECO:0000256" key="2">
    <source>
        <dbReference type="ARBA" id="ARBA00022692"/>
    </source>
</evidence>
<keyword evidence="3 7" id="KW-1133">Transmembrane helix</keyword>
<comment type="caution">
    <text evidence="9">The sequence shown here is derived from an EMBL/GenBank/DDBJ whole genome shotgun (WGS) entry which is preliminary data.</text>
</comment>
<feature type="region of interest" description="Disordered" evidence="6">
    <location>
        <begin position="355"/>
        <end position="383"/>
    </location>
</feature>
<comment type="subcellular location">
    <subcellularLocation>
        <location evidence="1">Membrane</location>
        <topology evidence="1">Multi-pass membrane protein</topology>
    </subcellularLocation>
</comment>
<feature type="transmembrane region" description="Helical" evidence="7">
    <location>
        <begin position="66"/>
        <end position="86"/>
    </location>
</feature>
<feature type="domain" description="Rhodopsin" evidence="8">
    <location>
        <begin position="48"/>
        <end position="288"/>
    </location>
</feature>
<dbReference type="PANTHER" id="PTHR33048:SF47">
    <property type="entry name" value="INTEGRAL MEMBRANE PROTEIN-RELATED"/>
    <property type="match status" value="1"/>
</dbReference>
<evidence type="ECO:0000313" key="9">
    <source>
        <dbReference type="EMBL" id="RKU41463.1"/>
    </source>
</evidence>